<dbReference type="EMBL" id="FOIB01000012">
    <property type="protein sequence ID" value="SEU37278.1"/>
    <property type="molecule type" value="Genomic_DNA"/>
</dbReference>
<evidence type="ECO:0000313" key="1">
    <source>
        <dbReference type="EMBL" id="GEN13543.1"/>
    </source>
</evidence>
<dbReference type="Gene3D" id="3.40.50.720">
    <property type="entry name" value="NAD(P)-binding Rossmann-like Domain"/>
    <property type="match status" value="1"/>
</dbReference>
<dbReference type="EMBL" id="BJXR01000085">
    <property type="protein sequence ID" value="GEN13543.1"/>
    <property type="molecule type" value="Genomic_DNA"/>
</dbReference>
<evidence type="ECO:0000313" key="2">
    <source>
        <dbReference type="EMBL" id="SEU37278.1"/>
    </source>
</evidence>
<dbReference type="AlphaFoldDB" id="A0A511TIW8"/>
<name>A0A511TIW8_MYXFU</name>
<protein>
    <recommendedName>
        <fullName evidence="5">Saccharopine dehydrogenase</fullName>
    </recommendedName>
</protein>
<dbReference type="STRING" id="1334629.MFUL124B02_41445"/>
<reference evidence="2 3" key="1">
    <citation type="submission" date="2016-10" db="EMBL/GenBank/DDBJ databases">
        <authorList>
            <person name="Varghese N."/>
            <person name="Submissions S."/>
        </authorList>
    </citation>
    <scope>NUCLEOTIDE SEQUENCE [LARGE SCALE GENOMIC DNA]</scope>
    <source>
        <strain evidence="2 3">DSM 16525</strain>
    </source>
</reference>
<dbReference type="RefSeq" id="WP_074958110.1">
    <property type="nucleotide sequence ID" value="NZ_BJXR01000085.1"/>
</dbReference>
<dbReference type="InterPro" id="IPR036291">
    <property type="entry name" value="NAD(P)-bd_dom_sf"/>
</dbReference>
<proteinExistence type="predicted"/>
<accession>A0A511TIW8</accession>
<evidence type="ECO:0000313" key="4">
    <source>
        <dbReference type="Proteomes" id="UP000321514"/>
    </source>
</evidence>
<comment type="caution">
    <text evidence="1">The sequence shown here is derived from an EMBL/GenBank/DDBJ whole genome shotgun (WGS) entry which is preliminary data.</text>
</comment>
<evidence type="ECO:0000313" key="3">
    <source>
        <dbReference type="Proteomes" id="UP000183760"/>
    </source>
</evidence>
<reference evidence="1 4" key="2">
    <citation type="submission" date="2019-07" db="EMBL/GenBank/DDBJ databases">
        <title>Whole genome shotgun sequence of Myxococcus fulvus NBRC 100333.</title>
        <authorList>
            <person name="Hosoyama A."/>
            <person name="Uohara A."/>
            <person name="Ohji S."/>
            <person name="Ichikawa N."/>
        </authorList>
    </citation>
    <scope>NUCLEOTIDE SEQUENCE [LARGE SCALE GENOMIC DNA]</scope>
    <source>
        <strain evidence="1 4">NBRC 100333</strain>
    </source>
</reference>
<dbReference type="Proteomes" id="UP000321514">
    <property type="component" value="Unassembled WGS sequence"/>
</dbReference>
<keyword evidence="3" id="KW-1185">Reference proteome</keyword>
<evidence type="ECO:0008006" key="5">
    <source>
        <dbReference type="Google" id="ProtNLM"/>
    </source>
</evidence>
<dbReference type="Proteomes" id="UP000183760">
    <property type="component" value="Unassembled WGS sequence"/>
</dbReference>
<sequence length="337" mass="35392">MSSPTQKPVLIIGGSGVVGSLAAQTLRRFHPELPITIGGRDVARAEAVARGLGHADAVRVDLSRADLGLPEGRGYSAVVLFVKDHTLNALRFAQAQGIPHLGISTGLFEVAPEVAYFMNAPQRSAVLLGTSWLVGAATLPALHFAREFKTLDSIAMGAVLDEQDIGGPAASADLERAASAAPNALILEDGKWRWVGGAAGERRFLDGDGNEHVGQAYSLTDPVSLAAETKARAIRLDAVVGLSAGRRKGGAYSVETLFELEGTLHDGTPARVRYEMSHAQGQAPVTAVGVAVSVERLLGLAGGAPVAPGLYLPNVLIKPTYLMRRLEEAGVRTRRFS</sequence>
<dbReference type="OrthoDB" id="3518805at2"/>
<organism evidence="1 4">
    <name type="scientific">Myxococcus fulvus</name>
    <dbReference type="NCBI Taxonomy" id="33"/>
    <lineage>
        <taxon>Bacteria</taxon>
        <taxon>Pseudomonadati</taxon>
        <taxon>Myxococcota</taxon>
        <taxon>Myxococcia</taxon>
        <taxon>Myxococcales</taxon>
        <taxon>Cystobacterineae</taxon>
        <taxon>Myxococcaceae</taxon>
        <taxon>Myxococcus</taxon>
    </lineage>
</organism>
<gene>
    <name evidence="1" type="ORF">MFU01_85800</name>
    <name evidence="2" type="ORF">SAMN05443572_11233</name>
</gene>
<dbReference type="SUPFAM" id="SSF51735">
    <property type="entry name" value="NAD(P)-binding Rossmann-fold domains"/>
    <property type="match status" value="1"/>
</dbReference>